<dbReference type="Proteomes" id="UP000051139">
    <property type="component" value="Unassembled WGS sequence"/>
</dbReference>
<dbReference type="PATRIC" id="fig|348151.3.peg.738"/>
<evidence type="ECO:0000313" key="2">
    <source>
        <dbReference type="Proteomes" id="UP000051139"/>
    </source>
</evidence>
<sequence>MMELPAITGEKLIRSAGYKWLDNIYRTSIPKNAQLDGSNTDFLVTEYLNEPTRFGNSRFKGWLIGVEVQLFYKKEPDSSFNMMDSEISLARLFEKDGWSVNQSKNHIKDPDTGQISKVFYFTKNINLKEAN</sequence>
<proteinExistence type="predicted"/>
<reference evidence="1 2" key="1">
    <citation type="journal article" date="2015" name="Genome Announc.">
        <title>Expanding the biotechnology potential of lactobacilli through comparative genomics of 213 strains and associated genera.</title>
        <authorList>
            <person name="Sun Z."/>
            <person name="Harris H.M."/>
            <person name="McCann A."/>
            <person name="Guo C."/>
            <person name="Argimon S."/>
            <person name="Zhang W."/>
            <person name="Yang X."/>
            <person name="Jeffery I.B."/>
            <person name="Cooney J.C."/>
            <person name="Kagawa T.F."/>
            <person name="Liu W."/>
            <person name="Song Y."/>
            <person name="Salvetti E."/>
            <person name="Wrobel A."/>
            <person name="Rasinkangas P."/>
            <person name="Parkhill J."/>
            <person name="Rea M.C."/>
            <person name="O'Sullivan O."/>
            <person name="Ritari J."/>
            <person name="Douillard F.P."/>
            <person name="Paul Ross R."/>
            <person name="Yang R."/>
            <person name="Briner A.E."/>
            <person name="Felis G.E."/>
            <person name="de Vos W.M."/>
            <person name="Barrangou R."/>
            <person name="Klaenhammer T.R."/>
            <person name="Caufield P.W."/>
            <person name="Cui Y."/>
            <person name="Zhang H."/>
            <person name="O'Toole P.W."/>
        </authorList>
    </citation>
    <scope>NUCLEOTIDE SEQUENCE [LARGE SCALE GENOMIC DNA]</scope>
    <source>
        <strain evidence="1 2">DSM 22696</strain>
    </source>
</reference>
<dbReference type="RefSeq" id="WP_225425838.1">
    <property type="nucleotide sequence ID" value="NZ_BJUD01000011.1"/>
</dbReference>
<dbReference type="EMBL" id="JQCB01000002">
    <property type="protein sequence ID" value="KRN96851.1"/>
    <property type="molecule type" value="Genomic_DNA"/>
</dbReference>
<dbReference type="STRING" id="348151.IV55_GL000719"/>
<evidence type="ECO:0000313" key="1">
    <source>
        <dbReference type="EMBL" id="KRN96851.1"/>
    </source>
</evidence>
<keyword evidence="2" id="KW-1185">Reference proteome</keyword>
<dbReference type="AlphaFoldDB" id="A0A0R2L5B0"/>
<protein>
    <recommendedName>
        <fullName evidence="3">Phage tail protein</fullName>
    </recommendedName>
</protein>
<dbReference type="InterPro" id="IPR008524">
    <property type="entry name" value="DUF806"/>
</dbReference>
<accession>A0A0R2L5B0</accession>
<evidence type="ECO:0008006" key="3">
    <source>
        <dbReference type="Google" id="ProtNLM"/>
    </source>
</evidence>
<dbReference type="Pfam" id="PF05657">
    <property type="entry name" value="DUF806"/>
    <property type="match status" value="1"/>
</dbReference>
<organism evidence="1 2">
    <name type="scientific">Furfurilactobacillus siliginis</name>
    <dbReference type="NCBI Taxonomy" id="348151"/>
    <lineage>
        <taxon>Bacteria</taxon>
        <taxon>Bacillati</taxon>
        <taxon>Bacillota</taxon>
        <taxon>Bacilli</taxon>
        <taxon>Lactobacillales</taxon>
        <taxon>Lactobacillaceae</taxon>
        <taxon>Furfurilactobacillus</taxon>
    </lineage>
</organism>
<name>A0A0R2L5B0_9LACO</name>
<comment type="caution">
    <text evidence="1">The sequence shown here is derived from an EMBL/GenBank/DDBJ whole genome shotgun (WGS) entry which is preliminary data.</text>
</comment>
<gene>
    <name evidence="1" type="ORF">IV55_GL000719</name>
</gene>